<dbReference type="KEGG" id="vg:77924816"/>
<reference evidence="1 2" key="1">
    <citation type="submission" date="2019-12" db="EMBL/GenBank/DDBJ databases">
        <authorList>
            <person name="Ayuk M.A."/>
            <person name="Robinson C.J."/>
            <person name="Anderson W.A."/>
            <person name="Ullah H."/>
            <person name="Gugssa A."/>
            <person name="Somiranjan G."/>
            <person name="Allen A."/>
            <person name="Lourds M.F."/>
            <person name="Quagraine B.K."/>
            <person name="Smith M."/>
            <person name="Moore M."/>
            <person name="Oliver J."/>
            <person name="Irabor E."/>
            <person name="Roy S.D."/>
            <person name="Bassey G."/>
            <person name="Louis B.N."/>
            <person name="Adu D."/>
            <person name="Akhimien C.E."/>
            <person name="Annor K."/>
            <person name="Archibald A."/>
            <person name="Ashagre K.C."/>
            <person name="Baity M.R."/>
            <person name="Barnes K.J."/>
            <person name="Barrios L.E."/>
            <person name="Black A.C."/>
            <person name="Bowen'Kauth M.S."/>
            <person name="Bowman K.N."/>
            <person name="Breaux D.L."/>
            <person name="Brooks J.A."/>
            <person name="Bwayili H.A."/>
            <person name="Caine T."/>
            <person name="Williams A.Y."/>
            <person name="Norris L.J."/>
            <person name="Nwozo E.O."/>
            <person name="Prosper P.L."/>
            <person name="Rankin N.A."/>
            <person name="Richardson K.M."/>
            <person name="Robinson D.M."/>
            <person name="Salters D.J."/>
            <person name="Savage M.A."/>
            <person name="Solomon S.M."/>
            <person name="Williams L.R."/>
            <person name="Curtis N."/>
            <person name="Garlena R.A."/>
            <person name="Russell D.A."/>
            <person name="Pope W.H."/>
            <person name="Jacobs-Sera D."/>
            <person name="Hatfull G.F."/>
        </authorList>
    </citation>
    <scope>NUCLEOTIDE SEQUENCE [LARGE SCALE GENOMIC DNA]</scope>
</reference>
<gene>
    <name evidence="1" type="primary">19</name>
    <name evidence="1" type="ORF">SEA_ONYINYE_19</name>
</gene>
<evidence type="ECO:0000313" key="2">
    <source>
        <dbReference type="Proteomes" id="UP000463915"/>
    </source>
</evidence>
<name>A0A6B9LF96_9CAUD</name>
<organism evidence="1 2">
    <name type="scientific">Mycobacterium phage Onyinye</name>
    <dbReference type="NCBI Taxonomy" id="2686235"/>
    <lineage>
        <taxon>Viruses</taxon>
        <taxon>Duplodnaviria</taxon>
        <taxon>Heunggongvirae</taxon>
        <taxon>Uroviricota</taxon>
        <taxon>Caudoviricetes</taxon>
        <taxon>Onyinyevirus</taxon>
        <taxon>Onyinyevirus onyinye</taxon>
    </lineage>
</organism>
<keyword evidence="2" id="KW-1185">Reference proteome</keyword>
<accession>A0A6B9LF96</accession>
<proteinExistence type="predicted"/>
<dbReference type="EMBL" id="MN813687">
    <property type="protein sequence ID" value="QHB37425.1"/>
    <property type="molecule type" value="Genomic_DNA"/>
</dbReference>
<dbReference type="GeneID" id="77924816"/>
<dbReference type="Proteomes" id="UP000463915">
    <property type="component" value="Segment"/>
</dbReference>
<sequence>MNSFLIKLLASAAADPKIQAFVDGRIDKLATVLKRELLPDLAALFPTFGAAVVKAAFNRIPALDNITDSINDIATGAVEELQKDPDIPGLSEIIDVSEMARKWLEGLGKR</sequence>
<evidence type="ECO:0000313" key="1">
    <source>
        <dbReference type="EMBL" id="QHB37425.1"/>
    </source>
</evidence>
<protein>
    <submittedName>
        <fullName evidence="1">Uncharacterized protein</fullName>
    </submittedName>
</protein>
<dbReference type="RefSeq" id="YP_010649268.1">
    <property type="nucleotide sequence ID" value="NC_070765.1"/>
</dbReference>